<evidence type="ECO:0000256" key="2">
    <source>
        <dbReference type="ARBA" id="ARBA00022723"/>
    </source>
</evidence>
<dbReference type="InterPro" id="IPR024079">
    <property type="entry name" value="MetalloPept_cat_dom_sf"/>
</dbReference>
<evidence type="ECO:0000256" key="1">
    <source>
        <dbReference type="ARBA" id="ARBA00022670"/>
    </source>
</evidence>
<dbReference type="WBParaSite" id="TCNE_0001388601-mRNA-1">
    <property type="protein sequence ID" value="TCNE_0001388601-mRNA-1"/>
    <property type="gene ID" value="TCNE_0001388601"/>
</dbReference>
<keyword evidence="2" id="KW-0479">Metal-binding</keyword>
<dbReference type="GO" id="GO:0031012">
    <property type="term" value="C:extracellular matrix"/>
    <property type="evidence" value="ECO:0007669"/>
    <property type="project" value="InterPro"/>
</dbReference>
<evidence type="ECO:0000313" key="6">
    <source>
        <dbReference type="EMBL" id="VDM45207.1"/>
    </source>
</evidence>
<dbReference type="Gene3D" id="2.110.10.10">
    <property type="entry name" value="Hemopexin-like domain"/>
    <property type="match status" value="1"/>
</dbReference>
<dbReference type="SUPFAM" id="SSF50923">
    <property type="entry name" value="Hemopexin-like domain"/>
    <property type="match status" value="1"/>
</dbReference>
<organism evidence="7 8">
    <name type="scientific">Toxocara canis</name>
    <name type="common">Canine roundworm</name>
    <dbReference type="NCBI Taxonomy" id="6265"/>
    <lineage>
        <taxon>Eukaryota</taxon>
        <taxon>Metazoa</taxon>
        <taxon>Ecdysozoa</taxon>
        <taxon>Nematoda</taxon>
        <taxon>Chromadorea</taxon>
        <taxon>Rhabditida</taxon>
        <taxon>Spirurina</taxon>
        <taxon>Ascaridomorpha</taxon>
        <taxon>Ascaridoidea</taxon>
        <taxon>Toxocaridae</taxon>
        <taxon>Toxocara</taxon>
    </lineage>
</organism>
<evidence type="ECO:0000313" key="7">
    <source>
        <dbReference type="Proteomes" id="UP000050794"/>
    </source>
</evidence>
<dbReference type="AlphaFoldDB" id="A0A183UZG6"/>
<dbReference type="InterPro" id="IPR001818">
    <property type="entry name" value="Pept_M10_metallopeptidase"/>
</dbReference>
<keyword evidence="7" id="KW-1185">Reference proteome</keyword>
<proteinExistence type="predicted"/>
<dbReference type="Proteomes" id="UP000050794">
    <property type="component" value="Unassembled WGS sequence"/>
</dbReference>
<feature type="domain" description="Peptidase M10 metallopeptidase" evidence="5">
    <location>
        <begin position="15"/>
        <end position="77"/>
    </location>
</feature>
<dbReference type="PANTHER" id="PTHR10201">
    <property type="entry name" value="MATRIX METALLOPROTEINASE"/>
    <property type="match status" value="1"/>
</dbReference>
<dbReference type="Gene3D" id="3.40.390.10">
    <property type="entry name" value="Collagenase (Catalytic Domain)"/>
    <property type="match status" value="1"/>
</dbReference>
<evidence type="ECO:0000313" key="8">
    <source>
        <dbReference type="WBParaSite" id="TCNE_0001388601-mRNA-1"/>
    </source>
</evidence>
<evidence type="ECO:0000256" key="4">
    <source>
        <dbReference type="ARBA" id="ARBA00022833"/>
    </source>
</evidence>
<dbReference type="InterPro" id="IPR036375">
    <property type="entry name" value="Hemopexin-like_dom_sf"/>
</dbReference>
<reference evidence="6 7" key="2">
    <citation type="submission" date="2018-11" db="EMBL/GenBank/DDBJ databases">
        <authorList>
            <consortium name="Pathogen Informatics"/>
        </authorList>
    </citation>
    <scope>NUCLEOTIDE SEQUENCE [LARGE SCALE GENOMIC DNA]</scope>
</reference>
<dbReference type="GO" id="GO:0008270">
    <property type="term" value="F:zinc ion binding"/>
    <property type="evidence" value="ECO:0007669"/>
    <property type="project" value="InterPro"/>
</dbReference>
<dbReference type="GO" id="GO:0006508">
    <property type="term" value="P:proteolysis"/>
    <property type="evidence" value="ECO:0007669"/>
    <property type="project" value="UniProtKB-KW"/>
</dbReference>
<name>A0A183UZG6_TOXCA</name>
<gene>
    <name evidence="6" type="ORF">TCNE_LOCUS13886</name>
</gene>
<evidence type="ECO:0000256" key="3">
    <source>
        <dbReference type="ARBA" id="ARBA00022801"/>
    </source>
</evidence>
<dbReference type="GO" id="GO:0004222">
    <property type="term" value="F:metalloendopeptidase activity"/>
    <property type="evidence" value="ECO:0007669"/>
    <property type="project" value="InterPro"/>
</dbReference>
<reference evidence="8" key="1">
    <citation type="submission" date="2016-06" db="UniProtKB">
        <authorList>
            <consortium name="WormBaseParasite"/>
        </authorList>
    </citation>
    <scope>IDENTIFICATION</scope>
</reference>
<dbReference type="Pfam" id="PF00413">
    <property type="entry name" value="Peptidase_M10"/>
    <property type="match status" value="1"/>
</dbReference>
<keyword evidence="4" id="KW-0862">Zinc</keyword>
<dbReference type="EMBL" id="UYWY01021945">
    <property type="protein sequence ID" value="VDM45207.1"/>
    <property type="molecule type" value="Genomic_DNA"/>
</dbReference>
<evidence type="ECO:0000259" key="5">
    <source>
        <dbReference type="Pfam" id="PF00413"/>
    </source>
</evidence>
<accession>A0A183UZG6</accession>
<keyword evidence="3" id="KW-0378">Hydrolase</keyword>
<protein>
    <submittedName>
        <fullName evidence="8">Peptidase_M10 domain-containing protein</fullName>
    </submittedName>
</protein>
<keyword evidence="1" id="KW-0645">Protease</keyword>
<sequence length="286" mass="32260">MMMMIKTSLQLCFQNVTDITPVILHTIGHVLGLGHSSSPDSIMYPIFENRKPLRVSESTKMPKLNDMDIVAIRHLYGTIKLSILNAYYDPELPPSDEDCPKELESATQVHGDTYLFRSGYAWQLRERNLIKGAVRIANVMSLLPSIRCLIVTRGDLTVLIHERTLYGYSVDETSGTFSLAEGWPKQLHKRVLFFPEAAFPLANGSVVLLSGDVFVTYDLDLNRPLFFGDKNTSFPNLPDGLRSGIPLHRGSDDLYRLFTSDTVYEYDSRIQEIISSESLKTYVVCS</sequence>
<dbReference type="SUPFAM" id="SSF55486">
    <property type="entry name" value="Metalloproteases ('zincins'), catalytic domain"/>
    <property type="match status" value="1"/>
</dbReference>